<dbReference type="OrthoDB" id="10682025at2759"/>
<accession>A0A8S1ILX7</accession>
<dbReference type="AlphaFoldDB" id="A0A8S1ILX7"/>
<comment type="caution">
    <text evidence="3">The sequence shown here is derived from an EMBL/GenBank/DDBJ whole genome shotgun (WGS) entry which is preliminary data.</text>
</comment>
<feature type="compositionally biased region" description="Basic and acidic residues" evidence="2">
    <location>
        <begin position="1"/>
        <end position="11"/>
    </location>
</feature>
<proteinExistence type="predicted"/>
<feature type="compositionally biased region" description="Low complexity" evidence="2">
    <location>
        <begin position="419"/>
        <end position="439"/>
    </location>
</feature>
<feature type="region of interest" description="Disordered" evidence="2">
    <location>
        <begin position="481"/>
        <end position="502"/>
    </location>
</feature>
<feature type="region of interest" description="Disordered" evidence="2">
    <location>
        <begin position="337"/>
        <end position="364"/>
    </location>
</feature>
<feature type="region of interest" description="Disordered" evidence="2">
    <location>
        <begin position="1"/>
        <end position="48"/>
    </location>
</feature>
<dbReference type="EMBL" id="CAJHUC010000397">
    <property type="protein sequence ID" value="CAD7695861.1"/>
    <property type="molecule type" value="Genomic_DNA"/>
</dbReference>
<evidence type="ECO:0000313" key="3">
    <source>
        <dbReference type="EMBL" id="CAD7695861.1"/>
    </source>
</evidence>
<feature type="non-terminal residue" evidence="3">
    <location>
        <position position="1"/>
    </location>
</feature>
<feature type="region of interest" description="Disordered" evidence="2">
    <location>
        <begin position="514"/>
        <end position="612"/>
    </location>
</feature>
<organism evidence="3 4">
    <name type="scientific">Ostreobium quekettii</name>
    <dbReference type="NCBI Taxonomy" id="121088"/>
    <lineage>
        <taxon>Eukaryota</taxon>
        <taxon>Viridiplantae</taxon>
        <taxon>Chlorophyta</taxon>
        <taxon>core chlorophytes</taxon>
        <taxon>Ulvophyceae</taxon>
        <taxon>TCBD clade</taxon>
        <taxon>Bryopsidales</taxon>
        <taxon>Ostreobineae</taxon>
        <taxon>Ostreobiaceae</taxon>
        <taxon>Ostreobium</taxon>
    </lineage>
</organism>
<feature type="region of interest" description="Disordered" evidence="2">
    <location>
        <begin position="67"/>
        <end position="117"/>
    </location>
</feature>
<evidence type="ECO:0000256" key="2">
    <source>
        <dbReference type="SAM" id="MobiDB-lite"/>
    </source>
</evidence>
<reference evidence="3" key="1">
    <citation type="submission" date="2020-12" db="EMBL/GenBank/DDBJ databases">
        <authorList>
            <person name="Iha C."/>
        </authorList>
    </citation>
    <scope>NUCLEOTIDE SEQUENCE</scope>
</reference>
<protein>
    <submittedName>
        <fullName evidence="3">Uncharacterized protein</fullName>
    </submittedName>
</protein>
<feature type="compositionally biased region" description="Low complexity" evidence="2">
    <location>
        <begin position="562"/>
        <end position="575"/>
    </location>
</feature>
<name>A0A8S1ILX7_9CHLO</name>
<dbReference type="Proteomes" id="UP000708148">
    <property type="component" value="Unassembled WGS sequence"/>
</dbReference>
<feature type="coiled-coil region" evidence="1">
    <location>
        <begin position="247"/>
        <end position="288"/>
    </location>
</feature>
<keyword evidence="4" id="KW-1185">Reference proteome</keyword>
<evidence type="ECO:0000313" key="4">
    <source>
        <dbReference type="Proteomes" id="UP000708148"/>
    </source>
</evidence>
<evidence type="ECO:0000256" key="1">
    <source>
        <dbReference type="SAM" id="Coils"/>
    </source>
</evidence>
<feature type="region of interest" description="Disordered" evidence="2">
    <location>
        <begin position="391"/>
        <end position="446"/>
    </location>
</feature>
<gene>
    <name evidence="3" type="ORF">OSTQU699_LOCUS1222</name>
</gene>
<keyword evidence="1" id="KW-0175">Coiled coil</keyword>
<sequence>GDASTQHRDRAIVPSHQSAGHADGSPYNGGPLLQSSQEEHESEVQVLRADLEVAQSRYRALHDKCRQLESAQSKGSARQGPGESPSQNGPLTGREGGTGADSRQSMGYRTPTHRGMGYRTPIMNAQGSCYSADPFGQVAGQAWGMNIAYGQAAERVPSVSQLCPMGQRRASWPQDLSTALTDQVMLAAQEVMELTANSVEMANRQEVVTSELMEARRAASTTQQLLQERDATVSDLTEQFLQVYQIASDLATDNEQARNEVKELRSVAEGLKGQLAEKERRIAAVEQAEVAALLDEPQNAIDQLNILSSRSAPPQSTSPSATPRLAARAIALSKIQKRGPGPGHLGTIGVEQPVPQGTRTGPKGTRVLKGQGMPGDDVLMAQAARGLPVWQRGDVTPKGAGRRIIVENPRASTDSTQTVSPGRSSRSLGVSSRSRGGSLDAQEASLRGQRQVLDAGIPSGNRHTQSFDGAVASKQDAVKLDVTSGTPRSADSDASPHSSAAATDASLSAYVGGLGSTRDGASARSAFDGSDLSLTPKGDEARRSARGRGSPSPVFREEGGRRSPMSGRSRGSGSPTRKAEEGGRRGARVLGRGSRGSKPPRRIAAKAEKPWM</sequence>
<feature type="compositionally biased region" description="Low complexity" evidence="2">
    <location>
        <begin position="492"/>
        <end position="502"/>
    </location>
</feature>